<dbReference type="RefSeq" id="WP_092478892.1">
    <property type="nucleotide sequence ID" value="NZ_FOHN01000033.1"/>
</dbReference>
<dbReference type="OrthoDB" id="9778037at2"/>
<dbReference type="AlphaFoldDB" id="A0A1I0FNX3"/>
<dbReference type="EMBL" id="FOHN01000033">
    <property type="protein sequence ID" value="SET59213.1"/>
    <property type="molecule type" value="Genomic_DNA"/>
</dbReference>
<evidence type="ECO:0000256" key="1">
    <source>
        <dbReference type="SAM" id="Phobius"/>
    </source>
</evidence>
<organism evidence="3 4">
    <name type="scientific">[Clostridium] polysaccharolyticum</name>
    <dbReference type="NCBI Taxonomy" id="29364"/>
    <lineage>
        <taxon>Bacteria</taxon>
        <taxon>Bacillati</taxon>
        <taxon>Bacillota</taxon>
        <taxon>Clostridia</taxon>
        <taxon>Lachnospirales</taxon>
        <taxon>Lachnospiraceae</taxon>
    </lineage>
</organism>
<keyword evidence="1" id="KW-0472">Membrane</keyword>
<name>A0A1I0FNX3_9FIRM</name>
<proteinExistence type="predicted"/>
<evidence type="ECO:0000313" key="4">
    <source>
        <dbReference type="Proteomes" id="UP000199800"/>
    </source>
</evidence>
<feature type="transmembrane region" description="Helical" evidence="1">
    <location>
        <begin position="6"/>
        <end position="23"/>
    </location>
</feature>
<keyword evidence="1" id="KW-1133">Transmembrane helix</keyword>
<gene>
    <name evidence="3" type="ORF">SAMN04487772_13324</name>
</gene>
<sequence length="388" mass="44988">MKQVRIGILLSIIVSSIFVTCYGGRIPYRIFQCTLLVPVICFGYTLYVYERFRIYQRVHHKTLVKEEPEEYLLEVGNEDVITYEHIKLNFFEENSVVLGVEPIRECYLLPGEKKNYKTSVLCRYRGNYAIGVKSVQVTDFIHLFTITYPIKEPYEVTVLPKITVLEKCFFLEESLDEKQGSCFCQSEVKEMDMEIRPYIHGDELRFIHWKATAKYGELFTRKQMNKAKQGVGIYLELIEEEGEHRLAKEDRMLETALSIAYYCVKNDTKCSMVYEQGEIKTFSISGLREFEQFYQNTAQLFFRGKMSTSQLLESFVPAQDQIVILFSLALREEILECAAVLANKNQKVTVIVAGEEPSDWEAGCFGFLVIFLPFDSDIKKLLEEGVLL</sequence>
<feature type="transmembrane region" description="Helical" evidence="1">
    <location>
        <begin position="30"/>
        <end position="49"/>
    </location>
</feature>
<dbReference type="STRING" id="29364.SAMN04487772_13324"/>
<dbReference type="Pfam" id="PF01882">
    <property type="entry name" value="DUF58"/>
    <property type="match status" value="1"/>
</dbReference>
<accession>A0A1I0FNX3</accession>
<dbReference type="Proteomes" id="UP000199800">
    <property type="component" value="Unassembled WGS sequence"/>
</dbReference>
<feature type="domain" description="DUF58" evidence="2">
    <location>
        <begin position="194"/>
        <end position="282"/>
    </location>
</feature>
<evidence type="ECO:0000313" key="3">
    <source>
        <dbReference type="EMBL" id="SET59213.1"/>
    </source>
</evidence>
<keyword evidence="4" id="KW-1185">Reference proteome</keyword>
<dbReference type="InterPro" id="IPR002881">
    <property type="entry name" value="DUF58"/>
</dbReference>
<dbReference type="PANTHER" id="PTHR34351:SF2">
    <property type="entry name" value="DUF58 DOMAIN-CONTAINING PROTEIN"/>
    <property type="match status" value="1"/>
</dbReference>
<reference evidence="3 4" key="1">
    <citation type="submission" date="2016-10" db="EMBL/GenBank/DDBJ databases">
        <authorList>
            <person name="de Groot N.N."/>
        </authorList>
    </citation>
    <scope>NUCLEOTIDE SEQUENCE [LARGE SCALE GENOMIC DNA]</scope>
    <source>
        <strain evidence="3 4">DSM 1801</strain>
    </source>
</reference>
<evidence type="ECO:0000259" key="2">
    <source>
        <dbReference type="Pfam" id="PF01882"/>
    </source>
</evidence>
<protein>
    <recommendedName>
        <fullName evidence="2">DUF58 domain-containing protein</fullName>
    </recommendedName>
</protein>
<dbReference type="PANTHER" id="PTHR34351">
    <property type="entry name" value="SLR1927 PROTEIN-RELATED"/>
    <property type="match status" value="1"/>
</dbReference>
<keyword evidence="1" id="KW-0812">Transmembrane</keyword>